<organism evidence="1 2">
    <name type="scientific">Hymenobacter setariae</name>
    <dbReference type="NCBI Taxonomy" id="2594794"/>
    <lineage>
        <taxon>Bacteria</taxon>
        <taxon>Pseudomonadati</taxon>
        <taxon>Bacteroidota</taxon>
        <taxon>Cytophagia</taxon>
        <taxon>Cytophagales</taxon>
        <taxon>Hymenobacteraceae</taxon>
        <taxon>Hymenobacter</taxon>
    </lineage>
</organism>
<comment type="caution">
    <text evidence="1">The sequence shown here is derived from an EMBL/GenBank/DDBJ whole genome shotgun (WGS) entry which is preliminary data.</text>
</comment>
<dbReference type="OrthoDB" id="9813721at2"/>
<keyword evidence="1" id="KW-0808">Transferase</keyword>
<dbReference type="Gene3D" id="3.90.550.10">
    <property type="entry name" value="Spore Coat Polysaccharide Biosynthesis Protein SpsA, Chain A"/>
    <property type="match status" value="1"/>
</dbReference>
<dbReference type="EMBL" id="VMRJ01000006">
    <property type="protein sequence ID" value="TVT37647.1"/>
    <property type="molecule type" value="Genomic_DNA"/>
</dbReference>
<evidence type="ECO:0000313" key="1">
    <source>
        <dbReference type="EMBL" id="TVT37647.1"/>
    </source>
</evidence>
<gene>
    <name evidence="1" type="ORF">FNT36_20960</name>
</gene>
<name>A0A558BMA7_9BACT</name>
<dbReference type="Proteomes" id="UP000317624">
    <property type="component" value="Unassembled WGS sequence"/>
</dbReference>
<accession>A0A558BMA7</accession>
<dbReference type="SUPFAM" id="SSF53448">
    <property type="entry name" value="Nucleotide-diphospho-sugar transferases"/>
    <property type="match status" value="1"/>
</dbReference>
<evidence type="ECO:0000313" key="2">
    <source>
        <dbReference type="Proteomes" id="UP000317624"/>
    </source>
</evidence>
<dbReference type="InterPro" id="IPR029044">
    <property type="entry name" value="Nucleotide-diphossugar_trans"/>
</dbReference>
<keyword evidence="2" id="KW-1185">Reference proteome</keyword>
<dbReference type="GO" id="GO:0016740">
    <property type="term" value="F:transferase activity"/>
    <property type="evidence" value="ECO:0007669"/>
    <property type="project" value="UniProtKB-KW"/>
</dbReference>
<proteinExistence type="predicted"/>
<protein>
    <submittedName>
        <fullName evidence="1">Nucleotidyltransferase</fullName>
    </submittedName>
</protein>
<dbReference type="AlphaFoldDB" id="A0A558BMA7"/>
<sequence>MKNTKPASLPSPSGPTTSPRTLLVLAGGLGSRYGSLKQIDGITPHGESILEFSVYDALAAGFTKFVFIINPRIPAAFIERLSAVLAQRQAQAHWVVQDPAVGVLPGLAFPERRKPWGTGHAILCAQEVIAEPFTVINADDFYGREMYPLALRALAEVDATTYQLMAFPVAATLSEQGVVSRGICQVDKDGMLLRITEQHSLQSENGHIVYVEDGQQRELPPDWPVSMNCWVFDLSVFGHLRTLFEQFLRAAPAPDGEFYIPTAVQTMLAAGTVRVQVQLSPSRWMGVTYAGDKEKLVAFVQQEIDRHRYPAPLWT</sequence>
<reference evidence="1 2" key="1">
    <citation type="submission" date="2019-07" db="EMBL/GenBank/DDBJ databases">
        <title>Hymenobacter sp. straun FUR1 Genome sequencing and assembly.</title>
        <authorList>
            <person name="Chhetri G."/>
        </authorList>
    </citation>
    <scope>NUCLEOTIDE SEQUENCE [LARGE SCALE GENOMIC DNA]</scope>
    <source>
        <strain evidence="1 2">Fur1</strain>
    </source>
</reference>
<dbReference type="RefSeq" id="WP_144851786.1">
    <property type="nucleotide sequence ID" value="NZ_VMRJ01000006.1"/>
</dbReference>